<keyword evidence="10" id="KW-1185">Reference proteome</keyword>
<evidence type="ECO:0000313" key="9">
    <source>
        <dbReference type="EMBL" id="MBK6264695.1"/>
    </source>
</evidence>
<dbReference type="GO" id="GO:0046872">
    <property type="term" value="F:metal ion binding"/>
    <property type="evidence" value="ECO:0007669"/>
    <property type="project" value="UniProtKB-KW"/>
</dbReference>
<evidence type="ECO:0000313" key="10">
    <source>
        <dbReference type="Proteomes" id="UP000611723"/>
    </source>
</evidence>
<keyword evidence="7" id="KW-1133">Transmembrane helix</keyword>
<evidence type="ECO:0000256" key="4">
    <source>
        <dbReference type="ARBA" id="ARBA00022982"/>
    </source>
</evidence>
<feature type="domain" description="4Fe-4S ferredoxin-type" evidence="8">
    <location>
        <begin position="515"/>
        <end position="543"/>
    </location>
</feature>
<dbReference type="InterPro" id="IPR017896">
    <property type="entry name" value="4Fe4S_Fe-S-bd"/>
</dbReference>
<sequence length="596" mass="67908">MKKLKAVHKAGLIIFLIGFGFFMSMFFIGEYHITKEVLQNQLGEDRYEKTAPHFQEMISTTYSSQFTFVSDIKEVFSKINDSIQSRYRIEEGVAEKLAAEASGNVYKQELIGNYYQSNDEISSWKKDKFLSYTDWMQDKKFDSEEALASQLRSSINDINSEIVRSKGYEDANVKNHTTSITKASDKSHVASNPWLWLLLSIILPISGALMYMLPRLKTTDAGIKNDHIYHRSLTSRGWLGIFLGTFLILFYIVLYWYPEYMTTWVLMLDPLSMMLSGNPASRWFLYGFLYTLAILTMGVRMIIKYRHSPYQMARTVSVMFFQLSFAFLIPEILVRLNQPYMDLKNIWPLNYDFFFDYKLNEMITAGTIGIFMLGWGIALIIIAVPLFTYLYGKRWYCSWVCGCGGLAETAGDPYRQLSDKSLKAWKFERISVHSVLVFAVVMTIAVLYSYFTESQTLAGINTYSIRSVYGFAIGSIFAGVIGTGFYPLMGNRVWCRFGCPLAAYIGIIQRFKSKFRITTNGGQCISCGNCSTYCEMGIDVRWYAQRGQNIIRASCVGCGVCSSVCPRGVLNLENKDENGRFNQPILTGNDSFGVTS</sequence>
<keyword evidence="5" id="KW-0408">Iron</keyword>
<feature type="transmembrane region" description="Helical" evidence="7">
    <location>
        <begin position="12"/>
        <end position="33"/>
    </location>
</feature>
<dbReference type="Proteomes" id="UP000611723">
    <property type="component" value="Unassembled WGS sequence"/>
</dbReference>
<dbReference type="PROSITE" id="PS00198">
    <property type="entry name" value="4FE4S_FER_1"/>
    <property type="match status" value="1"/>
</dbReference>
<comment type="caution">
    <text evidence="9">The sequence shown here is derived from an EMBL/GenBank/DDBJ whole genome shotgun (WGS) entry which is preliminary data.</text>
</comment>
<dbReference type="GO" id="GO:0051539">
    <property type="term" value="F:4 iron, 4 sulfur cluster binding"/>
    <property type="evidence" value="ECO:0007669"/>
    <property type="project" value="UniProtKB-KW"/>
</dbReference>
<dbReference type="EMBL" id="JAEQBW010000002">
    <property type="protein sequence ID" value="MBK6264695.1"/>
    <property type="molecule type" value="Genomic_DNA"/>
</dbReference>
<keyword evidence="7" id="KW-0472">Membrane</keyword>
<keyword evidence="4" id="KW-0249">Electron transport</keyword>
<evidence type="ECO:0000256" key="2">
    <source>
        <dbReference type="ARBA" id="ARBA00022485"/>
    </source>
</evidence>
<keyword evidence="2" id="KW-0004">4Fe-4S</keyword>
<feature type="transmembrane region" description="Helical" evidence="7">
    <location>
        <begin position="362"/>
        <end position="390"/>
    </location>
</feature>
<feature type="transmembrane region" description="Helical" evidence="7">
    <location>
        <begin position="283"/>
        <end position="303"/>
    </location>
</feature>
<keyword evidence="1" id="KW-0813">Transport</keyword>
<evidence type="ECO:0000256" key="6">
    <source>
        <dbReference type="ARBA" id="ARBA00023014"/>
    </source>
</evidence>
<dbReference type="PANTHER" id="PTHR30176:SF3">
    <property type="entry name" value="FERREDOXIN-TYPE PROTEIN NAPH"/>
    <property type="match status" value="1"/>
</dbReference>
<proteinExistence type="predicted"/>
<keyword evidence="3" id="KW-0479">Metal-binding</keyword>
<evidence type="ECO:0000256" key="1">
    <source>
        <dbReference type="ARBA" id="ARBA00022448"/>
    </source>
</evidence>
<feature type="transmembrane region" description="Helical" evidence="7">
    <location>
        <begin position="430"/>
        <end position="451"/>
    </location>
</feature>
<feature type="transmembrane region" description="Helical" evidence="7">
    <location>
        <begin position="315"/>
        <end position="334"/>
    </location>
</feature>
<name>A0A934WXM6_9BACT</name>
<keyword evidence="7" id="KW-0812">Transmembrane</keyword>
<feature type="transmembrane region" description="Helical" evidence="7">
    <location>
        <begin position="194"/>
        <end position="216"/>
    </location>
</feature>
<evidence type="ECO:0000256" key="3">
    <source>
        <dbReference type="ARBA" id="ARBA00022723"/>
    </source>
</evidence>
<dbReference type="PROSITE" id="PS51379">
    <property type="entry name" value="4FE4S_FER_2"/>
    <property type="match status" value="2"/>
</dbReference>
<evidence type="ECO:0000256" key="5">
    <source>
        <dbReference type="ARBA" id="ARBA00023004"/>
    </source>
</evidence>
<evidence type="ECO:0000259" key="8">
    <source>
        <dbReference type="PROSITE" id="PS51379"/>
    </source>
</evidence>
<dbReference type="RefSeq" id="WP_201430368.1">
    <property type="nucleotide sequence ID" value="NZ_JAEQBW010000002.1"/>
</dbReference>
<dbReference type="Gene3D" id="3.30.70.20">
    <property type="match status" value="1"/>
</dbReference>
<dbReference type="Pfam" id="PF12801">
    <property type="entry name" value="Fer4_5"/>
    <property type="match status" value="2"/>
</dbReference>
<evidence type="ECO:0000256" key="7">
    <source>
        <dbReference type="SAM" id="Phobius"/>
    </source>
</evidence>
<organism evidence="9 10">
    <name type="scientific">Marivirga aurantiaca</name>
    <dbReference type="NCBI Taxonomy" id="2802615"/>
    <lineage>
        <taxon>Bacteria</taxon>
        <taxon>Pseudomonadati</taxon>
        <taxon>Bacteroidota</taxon>
        <taxon>Cytophagia</taxon>
        <taxon>Cytophagales</taxon>
        <taxon>Marivirgaceae</taxon>
        <taxon>Marivirga</taxon>
    </lineage>
</organism>
<protein>
    <submittedName>
        <fullName evidence="9">4Fe-4S binding protein</fullName>
    </submittedName>
</protein>
<reference evidence="9" key="1">
    <citation type="submission" date="2021-01" db="EMBL/GenBank/DDBJ databases">
        <title>Marivirga aurantiaca sp. nov., isolated from intertidal surface sediments.</title>
        <authorList>
            <person name="Zhang M."/>
        </authorList>
    </citation>
    <scope>NUCLEOTIDE SEQUENCE</scope>
    <source>
        <strain evidence="9">S37H4</strain>
    </source>
</reference>
<feature type="domain" description="4Fe-4S ferredoxin-type" evidence="8">
    <location>
        <begin position="546"/>
        <end position="575"/>
    </location>
</feature>
<feature type="transmembrane region" description="Helical" evidence="7">
    <location>
        <begin position="463"/>
        <end position="486"/>
    </location>
</feature>
<dbReference type="PANTHER" id="PTHR30176">
    <property type="entry name" value="FERREDOXIN-TYPE PROTEIN NAPH"/>
    <property type="match status" value="1"/>
</dbReference>
<dbReference type="SUPFAM" id="SSF54862">
    <property type="entry name" value="4Fe-4S ferredoxins"/>
    <property type="match status" value="1"/>
</dbReference>
<dbReference type="InterPro" id="IPR051684">
    <property type="entry name" value="Electron_Trans/Redox"/>
</dbReference>
<accession>A0A934WXM6</accession>
<dbReference type="GO" id="GO:0005886">
    <property type="term" value="C:plasma membrane"/>
    <property type="evidence" value="ECO:0007669"/>
    <property type="project" value="TreeGrafter"/>
</dbReference>
<dbReference type="InterPro" id="IPR017900">
    <property type="entry name" value="4Fe4S_Fe_S_CS"/>
</dbReference>
<feature type="transmembrane region" description="Helical" evidence="7">
    <location>
        <begin position="237"/>
        <end position="257"/>
    </location>
</feature>
<keyword evidence="6" id="KW-0411">Iron-sulfur</keyword>
<dbReference type="AlphaFoldDB" id="A0A934WXM6"/>
<gene>
    <name evidence="9" type="ORF">JKA74_06575</name>
</gene>
<dbReference type="Pfam" id="PF13237">
    <property type="entry name" value="Fer4_10"/>
    <property type="match status" value="1"/>
</dbReference>